<keyword evidence="1" id="KW-1133">Transmembrane helix</keyword>
<feature type="transmembrane region" description="Helical" evidence="1">
    <location>
        <begin position="71"/>
        <end position="97"/>
    </location>
</feature>
<dbReference type="EMBL" id="BK032497">
    <property type="protein sequence ID" value="DAF42815.1"/>
    <property type="molecule type" value="Genomic_DNA"/>
</dbReference>
<sequence length="168" mass="19670">MKMNYITDNQELEEFENYLKILSNELQTKYKEDGKYLYMRTVTRVITAILYPIVFVFLFLYLLAFMQPLSAITNILLIILDISLFIASVNFTTSYIIPRFKLPIVSKKSFLKQNKSLLITKLNNYNLNLDDVIIDSKNLEISLNKDDHKSMKKLKMLKRAQKIGGQND</sequence>
<feature type="transmembrane region" description="Helical" evidence="1">
    <location>
        <begin position="45"/>
        <end position="65"/>
    </location>
</feature>
<accession>A0A8S5RW80</accession>
<keyword evidence="1" id="KW-0812">Transmembrane</keyword>
<protein>
    <submittedName>
        <fullName evidence="2">Uncharacterized protein</fullName>
    </submittedName>
</protein>
<keyword evidence="1" id="KW-0472">Membrane</keyword>
<evidence type="ECO:0000313" key="2">
    <source>
        <dbReference type="EMBL" id="DAF42815.1"/>
    </source>
</evidence>
<organism evidence="2">
    <name type="scientific">Siphoviridae sp. ctHip2</name>
    <dbReference type="NCBI Taxonomy" id="2827830"/>
    <lineage>
        <taxon>Viruses</taxon>
        <taxon>Duplodnaviria</taxon>
        <taxon>Heunggongvirae</taxon>
        <taxon>Uroviricota</taxon>
        <taxon>Caudoviricetes</taxon>
    </lineage>
</organism>
<evidence type="ECO:0000256" key="1">
    <source>
        <dbReference type="SAM" id="Phobius"/>
    </source>
</evidence>
<proteinExistence type="predicted"/>
<reference evidence="2" key="1">
    <citation type="journal article" date="2021" name="Proc. Natl. Acad. Sci. U.S.A.">
        <title>A Catalog of Tens of Thousands of Viruses from Human Metagenomes Reveals Hidden Associations with Chronic Diseases.</title>
        <authorList>
            <person name="Tisza M.J."/>
            <person name="Buck C.B."/>
        </authorList>
    </citation>
    <scope>NUCLEOTIDE SEQUENCE</scope>
    <source>
        <strain evidence="2">CtHip2</strain>
    </source>
</reference>
<name>A0A8S5RW80_9CAUD</name>